<gene>
    <name evidence="1" type="ORF">HGG74_12420</name>
</gene>
<organism evidence="1 2">
    <name type="scientific">Arthrobacter mobilis</name>
    <dbReference type="NCBI Taxonomy" id="2724944"/>
    <lineage>
        <taxon>Bacteria</taxon>
        <taxon>Bacillati</taxon>
        <taxon>Actinomycetota</taxon>
        <taxon>Actinomycetes</taxon>
        <taxon>Micrococcales</taxon>
        <taxon>Micrococcaceae</taxon>
        <taxon>Arthrobacter</taxon>
    </lineage>
</organism>
<proteinExistence type="predicted"/>
<evidence type="ECO:0000313" key="1">
    <source>
        <dbReference type="EMBL" id="NKX55333.1"/>
    </source>
</evidence>
<dbReference type="InterPro" id="IPR006311">
    <property type="entry name" value="TAT_signal"/>
</dbReference>
<dbReference type="PROSITE" id="PS51318">
    <property type="entry name" value="TAT"/>
    <property type="match status" value="1"/>
</dbReference>
<comment type="caution">
    <text evidence="1">The sequence shown here is derived from an EMBL/GenBank/DDBJ whole genome shotgun (WGS) entry which is preliminary data.</text>
</comment>
<dbReference type="EMBL" id="JAAZSQ010000011">
    <property type="protein sequence ID" value="NKX55333.1"/>
    <property type="molecule type" value="Genomic_DNA"/>
</dbReference>
<keyword evidence="2" id="KW-1185">Reference proteome</keyword>
<accession>A0A7X6HDX7</accession>
<dbReference type="RefSeq" id="WP_168486766.1">
    <property type="nucleotide sequence ID" value="NZ_JAAZSQ010000011.1"/>
</dbReference>
<protein>
    <submittedName>
        <fullName evidence="1">Uncharacterized protein</fullName>
    </submittedName>
</protein>
<reference evidence="1 2" key="1">
    <citation type="submission" date="2020-04" db="EMBL/GenBank/DDBJ databases">
        <title>Arthrobacter sp. nov.</title>
        <authorList>
            <person name="Liu S."/>
        </authorList>
    </citation>
    <scope>NUCLEOTIDE SEQUENCE [LARGE SCALE GENOMIC DNA]</scope>
    <source>
        <strain evidence="1 2">E918</strain>
    </source>
</reference>
<evidence type="ECO:0000313" key="2">
    <source>
        <dbReference type="Proteomes" id="UP000544090"/>
    </source>
</evidence>
<dbReference type="AlphaFoldDB" id="A0A7X6HDX7"/>
<dbReference type="Proteomes" id="UP000544090">
    <property type="component" value="Unassembled WGS sequence"/>
</dbReference>
<sequence length="538" mass="58269">MQSHKPQAIGRRQVLGLFGGTALAGLLAGLNPPPAAAFSTGQAAVVPATLSARAKAEYATVMDATAGLRGGRCFIRRTSTYGWQLGYQVDRLRWAVYTLKAPTVPGPRQSYDRVPQLHTAYIRLARNRHRCTDRTRWKYPGTWSVQESHGFLRALPGAASAAYSLPAGSRSICLHTASHVANGLVRVSLVDGNGRQVALAGAKTGRQLLEDGTVTAAQIAAGAVSGSARYVDTYVAGSSSGSEHAQLLAEDLDPARRYTLKVWPVNVTLKGRINRYAAVYGASVETQRPDGKTTWITLERMGTAEATHSAHEYALNVDIGGRSLFIGGVHGYEALVSLAVYVDGKRRSLRTGQVATGRFVRIQRKTRLDHPGIPNNGKAADAWVSYSLGSHGLVVRRKVTWAVAGTYRRPYFVMWPTSLERVTWVGADQTWDANRSLGKSADALLGYQKSLTCVAWNPGSRHVGVCDYPEDAVAGWKWGTADKPQVYYEDRAAGLKKLYVCPLPPGRSRAFAGGSTFRAESKYRMGVVPDADSLLDRP</sequence>
<name>A0A7X6HDX7_9MICC</name>